<evidence type="ECO:0000313" key="6">
    <source>
        <dbReference type="Proteomes" id="UP001300383"/>
    </source>
</evidence>
<protein>
    <submittedName>
        <fullName evidence="5">ABC transporter ATP-binding protein</fullName>
    </submittedName>
</protein>
<evidence type="ECO:0000313" key="5">
    <source>
        <dbReference type="EMBL" id="MDI9242768.1"/>
    </source>
</evidence>
<sequence length="253" mass="27407">MLSVNQVSMHFGGLVALDGVNMTVKDGEIRGLIGPNGSGKTTLINVITGFYAPTKGTVEMDGQVISGKTPNAVAKAGLCRTFQNINLFSEMSALENVVTASCTHQTVNLGSAIFQTKALKVQEKECYDKARELLEFVGLAGKENIKATNLPYGQQRLLEIARALATEPKLLLLDEPVAGMNEQESDEAAQLVHKLRESGKTILLIEHHMKFVMSLCDNLTVLNYGKVIAEGTPSEIQSNEDVISIYLGKKRGK</sequence>
<dbReference type="FunFam" id="3.40.50.300:FF:000421">
    <property type="entry name" value="Branched-chain amino acid ABC transporter ATP-binding protein"/>
    <property type="match status" value="1"/>
</dbReference>
<dbReference type="Proteomes" id="UP001300383">
    <property type="component" value="Unassembled WGS sequence"/>
</dbReference>
<dbReference type="SMART" id="SM00382">
    <property type="entry name" value="AAA"/>
    <property type="match status" value="1"/>
</dbReference>
<evidence type="ECO:0000256" key="1">
    <source>
        <dbReference type="ARBA" id="ARBA00022448"/>
    </source>
</evidence>
<keyword evidence="1" id="KW-0813">Transport</keyword>
<dbReference type="GO" id="GO:0015808">
    <property type="term" value="P:L-alanine transport"/>
    <property type="evidence" value="ECO:0007669"/>
    <property type="project" value="TreeGrafter"/>
</dbReference>
<proteinExistence type="predicted"/>
<dbReference type="PANTHER" id="PTHR45772">
    <property type="entry name" value="CONSERVED COMPONENT OF ABC TRANSPORTER FOR NATURAL AMINO ACIDS-RELATED"/>
    <property type="match status" value="1"/>
</dbReference>
<dbReference type="InterPro" id="IPR003439">
    <property type="entry name" value="ABC_transporter-like_ATP-bd"/>
</dbReference>
<dbReference type="Gene3D" id="3.40.50.300">
    <property type="entry name" value="P-loop containing nucleotide triphosphate hydrolases"/>
    <property type="match status" value="1"/>
</dbReference>
<dbReference type="GO" id="GO:0015188">
    <property type="term" value="F:L-isoleucine transmembrane transporter activity"/>
    <property type="evidence" value="ECO:0007669"/>
    <property type="project" value="TreeGrafter"/>
</dbReference>
<dbReference type="PANTHER" id="PTHR45772:SF7">
    <property type="entry name" value="AMINO ACID ABC TRANSPORTER ATP-BINDING PROTEIN"/>
    <property type="match status" value="1"/>
</dbReference>
<dbReference type="InterPro" id="IPR032823">
    <property type="entry name" value="BCA_ABC_TP_C"/>
</dbReference>
<dbReference type="Pfam" id="PF00005">
    <property type="entry name" value="ABC_tran"/>
    <property type="match status" value="1"/>
</dbReference>
<dbReference type="AlphaFoldDB" id="A0AAP4BCR3"/>
<dbReference type="InterPro" id="IPR051120">
    <property type="entry name" value="ABC_AA/LPS_Transport"/>
</dbReference>
<dbReference type="GO" id="GO:0005304">
    <property type="term" value="F:L-valine transmembrane transporter activity"/>
    <property type="evidence" value="ECO:0007669"/>
    <property type="project" value="TreeGrafter"/>
</dbReference>
<dbReference type="CDD" id="cd03219">
    <property type="entry name" value="ABC_Mj1267_LivG_branched"/>
    <property type="match status" value="1"/>
</dbReference>
<dbReference type="GO" id="GO:0005524">
    <property type="term" value="F:ATP binding"/>
    <property type="evidence" value="ECO:0007669"/>
    <property type="project" value="UniProtKB-KW"/>
</dbReference>
<dbReference type="GO" id="GO:0042941">
    <property type="term" value="P:D-alanine transmembrane transport"/>
    <property type="evidence" value="ECO:0007669"/>
    <property type="project" value="TreeGrafter"/>
</dbReference>
<organism evidence="5 6">
    <name type="scientific">Fusibacillus kribbianus</name>
    <dbReference type="NCBI Taxonomy" id="3044208"/>
    <lineage>
        <taxon>Bacteria</taxon>
        <taxon>Bacillati</taxon>
        <taxon>Bacillota</taxon>
        <taxon>Clostridia</taxon>
        <taxon>Lachnospirales</taxon>
        <taxon>Lachnospiraceae</taxon>
        <taxon>Fusibacillus</taxon>
    </lineage>
</organism>
<accession>A0AAP4BCR3</accession>
<feature type="domain" description="ABC transporter" evidence="4">
    <location>
        <begin position="2"/>
        <end position="249"/>
    </location>
</feature>
<dbReference type="SUPFAM" id="SSF52540">
    <property type="entry name" value="P-loop containing nucleoside triphosphate hydrolases"/>
    <property type="match status" value="1"/>
</dbReference>
<dbReference type="GO" id="GO:1903806">
    <property type="term" value="P:L-isoleucine import across plasma membrane"/>
    <property type="evidence" value="ECO:0007669"/>
    <property type="project" value="TreeGrafter"/>
</dbReference>
<dbReference type="EMBL" id="JASGBQ010000018">
    <property type="protein sequence ID" value="MDI9242768.1"/>
    <property type="molecule type" value="Genomic_DNA"/>
</dbReference>
<evidence type="ECO:0000256" key="2">
    <source>
        <dbReference type="ARBA" id="ARBA00022741"/>
    </source>
</evidence>
<name>A0AAP4BCR3_9FIRM</name>
<evidence type="ECO:0000256" key="3">
    <source>
        <dbReference type="ARBA" id="ARBA00022840"/>
    </source>
</evidence>
<dbReference type="InterPro" id="IPR003593">
    <property type="entry name" value="AAA+_ATPase"/>
</dbReference>
<dbReference type="Pfam" id="PF12399">
    <property type="entry name" value="BCA_ABC_TP_C"/>
    <property type="match status" value="1"/>
</dbReference>
<reference evidence="5 6" key="1">
    <citation type="submission" date="2023-05" db="EMBL/GenBank/DDBJ databases">
        <title>[ruminococcus] sp. nov., isolated from a pig farm feces dump.</title>
        <authorList>
            <person name="Chang Y.-H."/>
        </authorList>
    </citation>
    <scope>NUCLEOTIDE SEQUENCE [LARGE SCALE GENOMIC DNA]</scope>
    <source>
        <strain evidence="5 6">YH-rum2234</strain>
    </source>
</reference>
<keyword evidence="2" id="KW-0547">Nucleotide-binding</keyword>
<evidence type="ECO:0000259" key="4">
    <source>
        <dbReference type="PROSITE" id="PS50893"/>
    </source>
</evidence>
<dbReference type="GO" id="GO:0015192">
    <property type="term" value="F:L-phenylalanine transmembrane transporter activity"/>
    <property type="evidence" value="ECO:0007669"/>
    <property type="project" value="TreeGrafter"/>
</dbReference>
<keyword evidence="3 5" id="KW-0067">ATP-binding</keyword>
<dbReference type="GO" id="GO:1903805">
    <property type="term" value="P:L-valine import across plasma membrane"/>
    <property type="evidence" value="ECO:0007669"/>
    <property type="project" value="TreeGrafter"/>
</dbReference>
<dbReference type="GO" id="GO:0016887">
    <property type="term" value="F:ATP hydrolysis activity"/>
    <property type="evidence" value="ECO:0007669"/>
    <property type="project" value="InterPro"/>
</dbReference>
<dbReference type="RefSeq" id="WP_283231211.1">
    <property type="nucleotide sequence ID" value="NZ_JASGBQ010000018.1"/>
</dbReference>
<comment type="caution">
    <text evidence="5">The sequence shown here is derived from an EMBL/GenBank/DDBJ whole genome shotgun (WGS) entry which is preliminary data.</text>
</comment>
<dbReference type="PROSITE" id="PS50893">
    <property type="entry name" value="ABC_TRANSPORTER_2"/>
    <property type="match status" value="1"/>
</dbReference>
<gene>
    <name evidence="5" type="ORF">QJ036_09850</name>
</gene>
<dbReference type="GO" id="GO:0005886">
    <property type="term" value="C:plasma membrane"/>
    <property type="evidence" value="ECO:0007669"/>
    <property type="project" value="TreeGrafter"/>
</dbReference>
<dbReference type="InterPro" id="IPR027417">
    <property type="entry name" value="P-loop_NTPase"/>
</dbReference>
<keyword evidence="6" id="KW-1185">Reference proteome</keyword>